<dbReference type="InterPro" id="IPR019337">
    <property type="entry name" value="Telomere_length_regulation_dom"/>
</dbReference>
<comment type="similarity">
    <text evidence="1">Belongs to the TEL2 family.</text>
</comment>
<organism evidence="3 4">
    <name type="scientific">Carpinus fangiana</name>
    <dbReference type="NCBI Taxonomy" id="176857"/>
    <lineage>
        <taxon>Eukaryota</taxon>
        <taxon>Viridiplantae</taxon>
        <taxon>Streptophyta</taxon>
        <taxon>Embryophyta</taxon>
        <taxon>Tracheophyta</taxon>
        <taxon>Spermatophyta</taxon>
        <taxon>Magnoliopsida</taxon>
        <taxon>eudicotyledons</taxon>
        <taxon>Gunneridae</taxon>
        <taxon>Pentapetalae</taxon>
        <taxon>rosids</taxon>
        <taxon>fabids</taxon>
        <taxon>Fagales</taxon>
        <taxon>Betulaceae</taxon>
        <taxon>Carpinus</taxon>
    </lineage>
</organism>
<evidence type="ECO:0000313" key="4">
    <source>
        <dbReference type="Proteomes" id="UP000327013"/>
    </source>
</evidence>
<dbReference type="AlphaFoldDB" id="A0A5N6L3P7"/>
<dbReference type="Gene3D" id="1.25.40.720">
    <property type="entry name" value="Telomere length regulation protein 2, C-terminal domain"/>
    <property type="match status" value="1"/>
</dbReference>
<dbReference type="GO" id="GO:0042162">
    <property type="term" value="F:telomeric DNA binding"/>
    <property type="evidence" value="ECO:0007669"/>
    <property type="project" value="TreeGrafter"/>
</dbReference>
<dbReference type="GO" id="GO:0005829">
    <property type="term" value="C:cytosol"/>
    <property type="evidence" value="ECO:0007669"/>
    <property type="project" value="TreeGrafter"/>
</dbReference>
<feature type="domain" description="Telomere length regulation protein conserved" evidence="2">
    <location>
        <begin position="389"/>
        <end position="499"/>
    </location>
</feature>
<dbReference type="InterPro" id="IPR038528">
    <property type="entry name" value="TEL2_C_sf"/>
</dbReference>
<accession>A0A5N6L3P7</accession>
<dbReference type="PANTHER" id="PTHR15830:SF10">
    <property type="entry name" value="TELOMERE LENGTH REGULATION PROTEIN TEL2 HOMOLOG"/>
    <property type="match status" value="1"/>
</dbReference>
<sequence length="716" mass="79043">MSDLIREISSSVTKLNALLEEPRKDLQQIQRLRTTLTEILNNFWTAPDTGLLNEDKTVSNGVVNLIASTRIVTVAARAESSLSLANAATDTSWIANGRLYARWLGAGTGSIIRGLSTADQSTDLSVLASLVGKSLNFGYAGVMRVKFFSPINSGDSNNQFAIRTCAALLQLLFNALDPDDVAHALSALLRTTSGCSQLLKAILFAATPSQQDMMMERSWQQFSDPLNVLHSPAAQQETVTQCLCLSIGLVHRRDPMRIFLLARSGMHTAGISAHLKSSNPQIRFLGMATGNTISKMVDVPGNRMSFQFDGDEQRQAALLQALAETDCHVGRVHDLTVLRHHGEQTRPLSGPPPKILVLESGQANGDTQSMANSILDIEEDNVDLLTRQRYIRELIAGLQDTDKFEQFRACMETGPDLVRRKANLGYEVRDHADDLAAILLNIRDPFGITGFDEHRKKSMLALLVAEHKRVGPLYAFAYFNGDYTVVQRIDILHVLAAGADSMVGNAESSHRLTAKFSEKALSGRLHHLYLDTHEDSAQPTSGRSRSNMEVITQDIFFPLLRQGQIYGRNRSEHHFQCLSRTNIDVTRIQTDASLLPVYLHTLSVILSASGPITINMDQAIKEYWQYLLYVRALAGVDSAIVESILLGLLAVLNINGNKRRLAEDHARELLETHEWAEMIFEASNDSTRTLAAAVLVATKDTIAIYNRLLMGDMIGM</sequence>
<gene>
    <name evidence="3" type="ORF">FH972_026020</name>
</gene>
<reference evidence="3 4" key="1">
    <citation type="submission" date="2019-06" db="EMBL/GenBank/DDBJ databases">
        <title>A chromosomal-level reference genome of Carpinus fangiana (Coryloideae, Betulaceae).</title>
        <authorList>
            <person name="Yang X."/>
            <person name="Wang Z."/>
            <person name="Zhang L."/>
            <person name="Hao G."/>
            <person name="Liu J."/>
            <person name="Yang Y."/>
        </authorList>
    </citation>
    <scope>NUCLEOTIDE SEQUENCE [LARGE SCALE GENOMIC DNA]</scope>
    <source>
        <strain evidence="3">Cfa_2016G</strain>
        <tissue evidence="3">Leaf</tissue>
    </source>
</reference>
<evidence type="ECO:0000313" key="3">
    <source>
        <dbReference type="EMBL" id="KAB8621911.1"/>
    </source>
</evidence>
<dbReference type="OrthoDB" id="10258062at2759"/>
<evidence type="ECO:0000256" key="1">
    <source>
        <dbReference type="ARBA" id="ARBA00006133"/>
    </source>
</evidence>
<protein>
    <recommendedName>
        <fullName evidence="2">Telomere length regulation protein conserved domain-containing protein</fullName>
    </recommendedName>
</protein>
<name>A0A5N6L3P7_9ROSI</name>
<proteinExistence type="inferred from homology"/>
<dbReference type="GO" id="GO:0051083">
    <property type="term" value="P:'de novo' cotranslational protein folding"/>
    <property type="evidence" value="ECO:0007669"/>
    <property type="project" value="TreeGrafter"/>
</dbReference>
<dbReference type="Proteomes" id="UP000327013">
    <property type="component" value="Unassembled WGS sequence"/>
</dbReference>
<dbReference type="PANTHER" id="PTHR15830">
    <property type="entry name" value="TELOMERE LENGTH REGULATION PROTEIN TEL2 FAMILY MEMBER"/>
    <property type="match status" value="1"/>
</dbReference>
<evidence type="ECO:0000259" key="2">
    <source>
        <dbReference type="Pfam" id="PF10193"/>
    </source>
</evidence>
<comment type="caution">
    <text evidence="3">The sequence shown here is derived from an EMBL/GenBank/DDBJ whole genome shotgun (WGS) entry which is preliminary data.</text>
</comment>
<dbReference type="Pfam" id="PF10193">
    <property type="entry name" value="Telomere_reg-2"/>
    <property type="match status" value="1"/>
</dbReference>
<keyword evidence="4" id="KW-1185">Reference proteome</keyword>
<dbReference type="InterPro" id="IPR051970">
    <property type="entry name" value="TEL2_Regulation"/>
</dbReference>
<dbReference type="GO" id="GO:0051879">
    <property type="term" value="F:Hsp90 protein binding"/>
    <property type="evidence" value="ECO:0007669"/>
    <property type="project" value="TreeGrafter"/>
</dbReference>
<dbReference type="EMBL" id="VIBQ01000075">
    <property type="protein sequence ID" value="KAB8621911.1"/>
    <property type="molecule type" value="Genomic_DNA"/>
</dbReference>